<evidence type="ECO:0000256" key="5">
    <source>
        <dbReference type="ARBA" id="ARBA00023136"/>
    </source>
</evidence>
<dbReference type="AlphaFoldDB" id="A0A226EU67"/>
<feature type="transmembrane region" description="Helical" evidence="6">
    <location>
        <begin position="441"/>
        <end position="460"/>
    </location>
</feature>
<keyword evidence="2" id="KW-1003">Cell membrane</keyword>
<evidence type="ECO:0008006" key="9">
    <source>
        <dbReference type="Google" id="ProtNLM"/>
    </source>
</evidence>
<organism evidence="7 8">
    <name type="scientific">Folsomia candida</name>
    <name type="common">Springtail</name>
    <dbReference type="NCBI Taxonomy" id="158441"/>
    <lineage>
        <taxon>Eukaryota</taxon>
        <taxon>Metazoa</taxon>
        <taxon>Ecdysozoa</taxon>
        <taxon>Arthropoda</taxon>
        <taxon>Hexapoda</taxon>
        <taxon>Collembola</taxon>
        <taxon>Entomobryomorpha</taxon>
        <taxon>Isotomoidea</taxon>
        <taxon>Isotomidae</taxon>
        <taxon>Proisotominae</taxon>
        <taxon>Folsomia</taxon>
    </lineage>
</organism>
<comment type="caution">
    <text evidence="7">The sequence shown here is derived from an EMBL/GenBank/DDBJ whole genome shotgun (WGS) entry which is preliminary data.</text>
</comment>
<evidence type="ECO:0000256" key="2">
    <source>
        <dbReference type="ARBA" id="ARBA00022475"/>
    </source>
</evidence>
<feature type="transmembrane region" description="Helical" evidence="6">
    <location>
        <begin position="259"/>
        <end position="278"/>
    </location>
</feature>
<dbReference type="GO" id="GO:0050909">
    <property type="term" value="P:sensory perception of taste"/>
    <property type="evidence" value="ECO:0007669"/>
    <property type="project" value="InterPro"/>
</dbReference>
<evidence type="ECO:0000313" key="8">
    <source>
        <dbReference type="Proteomes" id="UP000198287"/>
    </source>
</evidence>
<feature type="transmembrane region" description="Helical" evidence="6">
    <location>
        <begin position="144"/>
        <end position="162"/>
    </location>
</feature>
<keyword evidence="3 6" id="KW-0812">Transmembrane</keyword>
<gene>
    <name evidence="7" type="ORF">Fcan01_04666</name>
</gene>
<accession>A0A226EU67</accession>
<dbReference type="Proteomes" id="UP000198287">
    <property type="component" value="Unassembled WGS sequence"/>
</dbReference>
<keyword evidence="4 6" id="KW-1133">Transmembrane helix</keyword>
<sequence>MYPKTEINCIQVISYKSIPSSKSSKYKNLEVETIFDLKPKYADQSPSSLSLRASHYLPKLVNFPTRAVQLFGFLPYKLDQNSGLHFSPKHAPFSLLLAFLIFTVAWKILYYTVNIEEILYPVKNMTSNGPLRRSSTTEKLSEHLVTSVILFSTTGIRILALIEGNKVTKFYSKLTHALENIRVVEGGHENIEEFVRSSGTWITRGIMASASMLFAPNLYFTILQYISICQEQDDTSTMKRILVGVGVTVKNVIGISESFYIFWMAALIQGIQLGFVVLEQNFKGNSSKHEIKSEPEFEEHVENINNLKSVVENFGMVFSLQIILMMLSYSVIWAIDIFLVINKAVTAFGVGDLVLDGIVVAMALFMCNNSVILVLLAIVSQNLGEQAGRTIDLFGQYGFDKYSEELRGKLQGFFSVMSPTIVTHGFYICPGNYFSLNKRTVTSVFGFLTTYVFVLLQFQGTEK</sequence>
<dbReference type="Pfam" id="PF08395">
    <property type="entry name" value="7tm_7"/>
    <property type="match status" value="1"/>
</dbReference>
<keyword evidence="5 6" id="KW-0472">Membrane</keyword>
<name>A0A226EU67_FOLCA</name>
<feature type="transmembrane region" description="Helical" evidence="6">
    <location>
        <begin position="93"/>
        <end position="113"/>
    </location>
</feature>
<dbReference type="InterPro" id="IPR013604">
    <property type="entry name" value="7TM_chemorcpt"/>
</dbReference>
<feature type="transmembrane region" description="Helical" evidence="6">
    <location>
        <begin position="318"/>
        <end position="341"/>
    </location>
</feature>
<comment type="subcellular location">
    <subcellularLocation>
        <location evidence="1">Cell membrane</location>
        <topology evidence="1">Multi-pass membrane protein</topology>
    </subcellularLocation>
</comment>
<evidence type="ECO:0000256" key="6">
    <source>
        <dbReference type="SAM" id="Phobius"/>
    </source>
</evidence>
<proteinExistence type="predicted"/>
<feature type="transmembrane region" description="Helical" evidence="6">
    <location>
        <begin position="353"/>
        <end position="379"/>
    </location>
</feature>
<reference evidence="7 8" key="1">
    <citation type="submission" date="2015-12" db="EMBL/GenBank/DDBJ databases">
        <title>The genome of Folsomia candida.</title>
        <authorList>
            <person name="Faddeeva A."/>
            <person name="Derks M.F."/>
            <person name="Anvar Y."/>
            <person name="Smit S."/>
            <person name="Van Straalen N."/>
            <person name="Roelofs D."/>
        </authorList>
    </citation>
    <scope>NUCLEOTIDE SEQUENCE [LARGE SCALE GENOMIC DNA]</scope>
    <source>
        <strain evidence="7 8">VU population</strain>
        <tissue evidence="7">Whole body</tissue>
    </source>
</reference>
<dbReference type="GO" id="GO:0005886">
    <property type="term" value="C:plasma membrane"/>
    <property type="evidence" value="ECO:0007669"/>
    <property type="project" value="UniProtKB-SubCell"/>
</dbReference>
<evidence type="ECO:0000256" key="3">
    <source>
        <dbReference type="ARBA" id="ARBA00022692"/>
    </source>
</evidence>
<dbReference type="EMBL" id="LNIX01000002">
    <property type="protein sequence ID" value="OXA60604.1"/>
    <property type="molecule type" value="Genomic_DNA"/>
</dbReference>
<evidence type="ECO:0000256" key="4">
    <source>
        <dbReference type="ARBA" id="ARBA00022989"/>
    </source>
</evidence>
<evidence type="ECO:0000256" key="1">
    <source>
        <dbReference type="ARBA" id="ARBA00004651"/>
    </source>
</evidence>
<keyword evidence="8" id="KW-1185">Reference proteome</keyword>
<protein>
    <recommendedName>
        <fullName evidence="9">Gustatory receptor</fullName>
    </recommendedName>
</protein>
<evidence type="ECO:0000313" key="7">
    <source>
        <dbReference type="EMBL" id="OXA60604.1"/>
    </source>
</evidence>